<reference evidence="2" key="1">
    <citation type="submission" date="2023-07" db="EMBL/GenBank/DDBJ databases">
        <title>Sequencing the genomes of 1000 actinobacteria strains.</title>
        <authorList>
            <person name="Klenk H.-P."/>
        </authorList>
    </citation>
    <scope>NUCLEOTIDE SEQUENCE</scope>
    <source>
        <strain evidence="2">DSM 13068</strain>
    </source>
</reference>
<dbReference type="Pfam" id="PF09949">
    <property type="entry name" value="APP1_cat"/>
    <property type="match status" value="1"/>
</dbReference>
<dbReference type="PANTHER" id="PTHR28208">
    <property type="entry name" value="PHOSPHATIDATE PHOSPHATASE APP1"/>
    <property type="match status" value="1"/>
</dbReference>
<sequence length="364" mass="40778">MMKDGKKQHTKRAHKEFALALEDRWQDFRLKMSQRRGDKVAVVPYRGYGRSGENGWVRVFARVVMAKPGSRLEDLHLPAVVEEGVRGWRHFISPTVAEYPVTIRINGATYDVYSDRGGVIDERLAVNLEPGWHHVEFIVDDSEPVSGHVFMVNEKQKHGIICDVDDTVVVTMLPRPLLAAWNSFVIDEHARVPTPGMAVFLDRFATAHPGAPTLYLSTGAWNTNRALSRFMARNLFPDGPLLLTDWGPVEGRWFRSGIQHKVDNLRRLAREFPDISWLLVGDDGQKDPNIYAEFARRYPDNVSAIVIRQLTPSEAALAGGRNAAIMNTTPGVPWVYEPDGGRIAARLAALGLMPEAPDALHPDH</sequence>
<comment type="caution">
    <text evidence="2">The sequence shown here is derived from an EMBL/GenBank/DDBJ whole genome shotgun (WGS) entry which is preliminary data.</text>
</comment>
<organism evidence="2 3">
    <name type="scientific">Pseudoglutamicibacter albus</name>
    <dbReference type="NCBI Taxonomy" id="98671"/>
    <lineage>
        <taxon>Bacteria</taxon>
        <taxon>Bacillati</taxon>
        <taxon>Actinomycetota</taxon>
        <taxon>Actinomycetes</taxon>
        <taxon>Micrococcales</taxon>
        <taxon>Micrococcaceae</taxon>
        <taxon>Pseudoglutamicibacter</taxon>
    </lineage>
</organism>
<name>A0ABU1YZ40_9MICC</name>
<proteinExistence type="predicted"/>
<gene>
    <name evidence="2" type="ORF">J2S67_000294</name>
</gene>
<dbReference type="PANTHER" id="PTHR28208:SF3">
    <property type="entry name" value="PHOSPHATIDATE PHOSPHATASE APP1"/>
    <property type="match status" value="1"/>
</dbReference>
<dbReference type="Proteomes" id="UP001180715">
    <property type="component" value="Unassembled WGS sequence"/>
</dbReference>
<feature type="domain" description="Phosphatidate phosphatase APP1 catalytic" evidence="1">
    <location>
        <begin position="159"/>
        <end position="309"/>
    </location>
</feature>
<evidence type="ECO:0000313" key="3">
    <source>
        <dbReference type="Proteomes" id="UP001180715"/>
    </source>
</evidence>
<dbReference type="InterPro" id="IPR052935">
    <property type="entry name" value="Mg2+_PAP"/>
</dbReference>
<evidence type="ECO:0000313" key="2">
    <source>
        <dbReference type="EMBL" id="MDR7293026.1"/>
    </source>
</evidence>
<dbReference type="InterPro" id="IPR019236">
    <property type="entry name" value="APP1_cat"/>
</dbReference>
<dbReference type="EMBL" id="JAVDXX010000001">
    <property type="protein sequence ID" value="MDR7293026.1"/>
    <property type="molecule type" value="Genomic_DNA"/>
</dbReference>
<accession>A0ABU1YZ40</accession>
<protein>
    <submittedName>
        <fullName evidence="2">Phosphatidate phosphatase APP1</fullName>
    </submittedName>
</protein>
<evidence type="ECO:0000259" key="1">
    <source>
        <dbReference type="Pfam" id="PF09949"/>
    </source>
</evidence>
<keyword evidence="3" id="KW-1185">Reference proteome</keyword>